<dbReference type="GO" id="GO:0020037">
    <property type="term" value="F:heme binding"/>
    <property type="evidence" value="ECO:0007669"/>
    <property type="project" value="InterPro"/>
</dbReference>
<dbReference type="EMBL" id="KU057171">
    <property type="protein sequence ID" value="AML60618.1"/>
    <property type="molecule type" value="Genomic_DNA"/>
</dbReference>
<keyword evidence="3" id="KW-0472">Membrane</keyword>
<feature type="domain" description="Cytochrome c-type biogenesis protein CcmF C-terminal" evidence="5">
    <location>
        <begin position="638"/>
        <end position="804"/>
    </location>
</feature>
<dbReference type="GO" id="GO:0016020">
    <property type="term" value="C:membrane"/>
    <property type="evidence" value="ECO:0007669"/>
    <property type="project" value="InterPro"/>
</dbReference>
<feature type="transmembrane region" description="Helical" evidence="3">
    <location>
        <begin position="90"/>
        <end position="112"/>
    </location>
</feature>
<feature type="transmembrane region" description="Helical" evidence="3">
    <location>
        <begin position="219"/>
        <end position="245"/>
    </location>
</feature>
<dbReference type="AlphaFoldDB" id="A0A140F2I4"/>
<keyword evidence="6" id="KW-0496">Mitochondrion</keyword>
<evidence type="ECO:0000256" key="1">
    <source>
        <dbReference type="ARBA" id="ARBA00009186"/>
    </source>
</evidence>
<geneLocation type="mitochondrion" evidence="6"/>
<feature type="transmembrane region" description="Helical" evidence="3">
    <location>
        <begin position="535"/>
        <end position="557"/>
    </location>
</feature>
<feature type="transmembrane region" description="Helical" evidence="3">
    <location>
        <begin position="342"/>
        <end position="365"/>
    </location>
</feature>
<comment type="similarity">
    <text evidence="1">Belongs to the CcmF/CycK/Ccl1/NrfE/CcsA family.</text>
</comment>
<dbReference type="InterPro" id="IPR003567">
    <property type="entry name" value="Cyt_c_biogenesis"/>
</dbReference>
<feature type="transmembrane region" description="Helical" evidence="3">
    <location>
        <begin position="304"/>
        <end position="322"/>
    </location>
</feature>
<keyword evidence="3" id="KW-1133">Transmembrane helix</keyword>
<feature type="transmembrane region" description="Helical" evidence="3">
    <location>
        <begin position="656"/>
        <end position="675"/>
    </location>
</feature>
<feature type="transmembrane region" description="Helical" evidence="3">
    <location>
        <begin position="33"/>
        <end position="53"/>
    </location>
</feature>
<dbReference type="GO" id="GO:0015232">
    <property type="term" value="F:heme transmembrane transporter activity"/>
    <property type="evidence" value="ECO:0007669"/>
    <property type="project" value="InterPro"/>
</dbReference>
<reference evidence="6" key="2">
    <citation type="journal article" date="2016" name="Open Biol.">
        <title>Moramonas marocensis gen. nov., sp. nov.: a jakobid flagellate isolated from desert soil with a bacteria-like, but bloated mitochondrial genome.</title>
        <authorList>
            <person name="Strassert J.F."/>
            <person name="Tikhonenkov D.V."/>
            <person name="Pombert J.F."/>
            <person name="Kolisko M."/>
            <person name="Tai V."/>
            <person name="Mylnikov A.P."/>
            <person name="Keeling P.J."/>
        </authorList>
    </citation>
    <scope>NUCLEOTIDE SEQUENCE</scope>
</reference>
<gene>
    <name evidence="6" type="ORF">Mmmito_0038</name>
</gene>
<dbReference type="InterPro" id="IPR032523">
    <property type="entry name" value="CcmF_C"/>
</dbReference>
<feature type="transmembrane region" description="Helical" evidence="3">
    <location>
        <begin position="164"/>
        <end position="188"/>
    </location>
</feature>
<dbReference type="Pfam" id="PF01578">
    <property type="entry name" value="Cytochrom_C_asm"/>
    <property type="match status" value="1"/>
</dbReference>
<accession>A0A140F2I4</accession>
<feature type="transmembrane region" description="Helical" evidence="3">
    <location>
        <begin position="508"/>
        <end position="529"/>
    </location>
</feature>
<feature type="transmembrane region" description="Helical" evidence="3">
    <location>
        <begin position="124"/>
        <end position="144"/>
    </location>
</feature>
<keyword evidence="6" id="KW-0456">Lyase</keyword>
<dbReference type="InterPro" id="IPR002541">
    <property type="entry name" value="Cyt_c_assembly"/>
</dbReference>
<protein>
    <submittedName>
        <fullName evidence="6">Heme lyase</fullName>
    </submittedName>
</protein>
<dbReference type="GO" id="GO:0016829">
    <property type="term" value="F:lyase activity"/>
    <property type="evidence" value="ECO:0007669"/>
    <property type="project" value="UniProtKB-KW"/>
</dbReference>
<feature type="transmembrane region" description="Helical" evidence="3">
    <location>
        <begin position="782"/>
        <end position="807"/>
    </location>
</feature>
<keyword evidence="2" id="KW-0201">Cytochrome c-type biogenesis</keyword>
<feature type="domain" description="Cytochrome c-type biogenesis protein CcmF C-terminal" evidence="5">
    <location>
        <begin position="379"/>
        <end position="447"/>
    </location>
</feature>
<name>A0A140F2I4_9EUKA</name>
<dbReference type="PANTHER" id="PTHR43653:SF1">
    <property type="entry name" value="CYTOCHROME C-TYPE BIOGENESIS PROTEIN CCMF"/>
    <property type="match status" value="1"/>
</dbReference>
<evidence type="ECO:0000256" key="3">
    <source>
        <dbReference type="SAM" id="Phobius"/>
    </source>
</evidence>
<evidence type="ECO:0000256" key="2">
    <source>
        <dbReference type="ARBA" id="ARBA00022748"/>
    </source>
</evidence>
<dbReference type="GO" id="GO:0017004">
    <property type="term" value="P:cytochrome complex assembly"/>
    <property type="evidence" value="ECO:0007669"/>
    <property type="project" value="UniProtKB-KW"/>
</dbReference>
<proteinExistence type="inferred from homology"/>
<evidence type="ECO:0000259" key="5">
    <source>
        <dbReference type="Pfam" id="PF16327"/>
    </source>
</evidence>
<reference evidence="6" key="1">
    <citation type="submission" date="2015-11" db="EMBL/GenBank/DDBJ databases">
        <authorList>
            <person name="Zhang Y."/>
            <person name="Guo Z."/>
        </authorList>
    </citation>
    <scope>NUCLEOTIDE SEQUENCE</scope>
</reference>
<dbReference type="PANTHER" id="PTHR43653">
    <property type="entry name" value="CYTOCHROME C ASSEMBLY PROTEIN-RELATED"/>
    <property type="match status" value="1"/>
</dbReference>
<organism evidence="6">
    <name type="scientific">Moramonas marocensis</name>
    <dbReference type="NCBI Taxonomy" id="1805496"/>
    <lineage>
        <taxon>Eukaryota</taxon>
        <taxon>Discoba</taxon>
        <taxon>Jakobida</taxon>
        <taxon>Histionina</taxon>
        <taxon>Moramonas</taxon>
    </lineage>
</organism>
<feature type="transmembrane region" description="Helical" evidence="3">
    <location>
        <begin position="427"/>
        <end position="445"/>
    </location>
</feature>
<dbReference type="Pfam" id="PF16327">
    <property type="entry name" value="CcmF_C"/>
    <property type="match status" value="2"/>
</dbReference>
<feature type="transmembrane region" description="Helical" evidence="3">
    <location>
        <begin position="564"/>
        <end position="584"/>
    </location>
</feature>
<evidence type="ECO:0000313" key="6">
    <source>
        <dbReference type="EMBL" id="AML60618.1"/>
    </source>
</evidence>
<evidence type="ECO:0000259" key="4">
    <source>
        <dbReference type="Pfam" id="PF01578"/>
    </source>
</evidence>
<feature type="transmembrane region" description="Helical" evidence="3">
    <location>
        <begin position="604"/>
        <end position="621"/>
    </location>
</feature>
<dbReference type="PRINTS" id="PR01410">
    <property type="entry name" value="CCBIOGENESIS"/>
</dbReference>
<sequence length="819" mass="95965">MGSIANNSRKTKKQIKHVSLRIFLAQTLGKRGFIYVISFFFFLTTIAFFSLIYSHLKADYSIINIVETTHSTQTVLYRLSALWSNHEGSILLWTYILSFYTFSTLFMRKIFYTSLWFFFMRIQAILNLFFLFFIFFTSNPFLAISVRSLEGQELNPILQDLILAIHPPCIYLGYLALSIPFSLTISYLKTIRLSIPNQKIATIGDIEGKFINQSYWYALLYYLRIYALIAWIFLTVGISLGSWWAYYELGWGGWWFWDPVENASLMPWIIDTALLHSILRPTQTSNLLNSISFPTFKDVFISKWIILLSLAAFFSSVLGTFFVRAGLLDSVHSFVSEMGRAYSIFIFLLFLFLYTISIYYNHFLLGKYNRYKNNETILYPLSKTELLSLNHIYLTSFYLLILFATLYPNISKLITNNQITYTVGPSFYNDVLSILLLSFLLLMVLSHRTRINYHFINSSSTITQERDPSPTYNLKINDRNEEAKFVTNFKWITDVFAEGKKIHFSIPYPFHICLYLLLTWILLYLNYLYNYPTHLFTLFSVILIGLSILFVFHILFFDIHFSKSLLNIAFGNWMVLISLCTIIIGIDLKSSSIIPYIPPNLTSILYIILFVYSVSFILITMRDQNPQKVTRYKIFNQSYTLVKKTSNFERLSIDHIPMLVTHLGFLFFIFVISFWDTTWIETNQILYPGDILLIQSFSDSEYQILFRGPSYLQANNYDSLYGNFLIQSAKNEIVGILFPEKRHYLIQDIYSSKVDIESNVMFDIHGMIGDGNIYTGWQTTFYLYPIFSFLWISSWILTLGVLIRLLLLKNQDFKLFKWH</sequence>
<keyword evidence="3" id="KW-0812">Transmembrane</keyword>
<feature type="transmembrane region" description="Helical" evidence="3">
    <location>
        <begin position="265"/>
        <end position="283"/>
    </location>
</feature>
<feature type="domain" description="Cytochrome c assembly protein" evidence="4">
    <location>
        <begin position="83"/>
        <end position="325"/>
    </location>
</feature>
<feature type="transmembrane region" description="Helical" evidence="3">
    <location>
        <begin position="386"/>
        <end position="407"/>
    </location>
</feature>